<keyword evidence="7" id="KW-0863">Zinc-finger</keyword>
<dbReference type="Pfam" id="PF00098">
    <property type="entry name" value="zf-CCHC"/>
    <property type="match status" value="1"/>
</dbReference>
<keyword evidence="2" id="KW-0548">Nucleotidyltransferase</keyword>
<evidence type="ECO:0000256" key="8">
    <source>
        <dbReference type="SAM" id="Coils"/>
    </source>
</evidence>
<evidence type="ECO:0000256" key="4">
    <source>
        <dbReference type="ARBA" id="ARBA00022759"/>
    </source>
</evidence>
<evidence type="ECO:0000259" key="12">
    <source>
        <dbReference type="PROSITE" id="PS50994"/>
    </source>
</evidence>
<feature type="domain" description="Reverse transcriptase" evidence="11">
    <location>
        <begin position="448"/>
        <end position="630"/>
    </location>
</feature>
<dbReference type="PANTHER" id="PTHR37984">
    <property type="entry name" value="PROTEIN CBG26694"/>
    <property type="match status" value="1"/>
</dbReference>
<dbReference type="Gene3D" id="3.10.10.10">
    <property type="entry name" value="HIV Type 1 Reverse Transcriptase, subunit A, domain 1"/>
    <property type="match status" value="1"/>
</dbReference>
<proteinExistence type="predicted"/>
<evidence type="ECO:0000256" key="6">
    <source>
        <dbReference type="ARBA" id="ARBA00022918"/>
    </source>
</evidence>
<dbReference type="WBParaSite" id="SPAL_0000700900.1">
    <property type="protein sequence ID" value="SPAL_0000700900.1"/>
    <property type="gene ID" value="SPAL_0000700900"/>
</dbReference>
<keyword evidence="1" id="KW-0808">Transferase</keyword>
<dbReference type="InterPro" id="IPR001878">
    <property type="entry name" value="Znf_CCHC"/>
</dbReference>
<keyword evidence="3" id="KW-0540">Nuclease</keyword>
<dbReference type="PROSITE" id="PS50158">
    <property type="entry name" value="ZF_CCHC"/>
    <property type="match status" value="1"/>
</dbReference>
<dbReference type="GO" id="GO:0004523">
    <property type="term" value="F:RNA-DNA hybrid ribonuclease activity"/>
    <property type="evidence" value="ECO:0007669"/>
    <property type="project" value="InterPro"/>
</dbReference>
<dbReference type="SUPFAM" id="SSF56672">
    <property type="entry name" value="DNA/RNA polymerases"/>
    <property type="match status" value="1"/>
</dbReference>
<dbReference type="GO" id="GO:0006508">
    <property type="term" value="P:proteolysis"/>
    <property type="evidence" value="ECO:0007669"/>
    <property type="project" value="InterPro"/>
</dbReference>
<dbReference type="GO" id="GO:0042575">
    <property type="term" value="C:DNA polymerase complex"/>
    <property type="evidence" value="ECO:0007669"/>
    <property type="project" value="UniProtKB-ARBA"/>
</dbReference>
<dbReference type="InterPro" id="IPR012337">
    <property type="entry name" value="RNaseH-like_sf"/>
</dbReference>
<dbReference type="GO" id="GO:0003676">
    <property type="term" value="F:nucleic acid binding"/>
    <property type="evidence" value="ECO:0007669"/>
    <property type="project" value="InterPro"/>
</dbReference>
<keyword evidence="5" id="KW-0378">Hydrolase</keyword>
<dbReference type="PANTHER" id="PTHR37984:SF5">
    <property type="entry name" value="PROTEIN NYNRIN-LIKE"/>
    <property type="match status" value="1"/>
</dbReference>
<dbReference type="SUPFAM" id="SSF57756">
    <property type="entry name" value="Retrovirus zinc finger-like domains"/>
    <property type="match status" value="1"/>
</dbReference>
<feature type="domain" description="CCHC-type" evidence="10">
    <location>
        <begin position="226"/>
        <end position="241"/>
    </location>
</feature>
<dbReference type="InterPro" id="IPR001969">
    <property type="entry name" value="Aspartic_peptidase_AS"/>
</dbReference>
<dbReference type="Gene3D" id="4.10.60.10">
    <property type="entry name" value="Zinc finger, CCHC-type"/>
    <property type="match status" value="1"/>
</dbReference>
<dbReference type="InterPro" id="IPR000477">
    <property type="entry name" value="RT_dom"/>
</dbReference>
<dbReference type="Pfam" id="PF00078">
    <property type="entry name" value="RVT_1"/>
    <property type="match status" value="1"/>
</dbReference>
<dbReference type="STRING" id="174720.A0A0N5BM68"/>
<dbReference type="PROSITE" id="PS50878">
    <property type="entry name" value="RT_POL"/>
    <property type="match status" value="1"/>
</dbReference>
<sequence>MGAQPVTVSIADYEDEMPYFEYIYEQYLCEGDSNDISFGAYFYKHQDMETRRVYKAQCLGRGTKLNEVDEDVIEEFCRQHQNLVEVREADRHLEFHRAGKLPDETVKKYHQRITRLLSMMEETEARILVKQKIFMSLPDKVARCLRDDEIDVQQMLRKWETYLRDRSPVPRRNHPGFEERRGNMVYERSKPAVTSTRGPSNAEEQRVARSKTDRLSKSEWIASLTCYTCNEKGHTSRSCPKRFEKPEGTKVGLGSLYYPPELDHVMIETAVRLDGKDVVCLIDTGAAKTTLPVEHVKYFKHVARPFSIMAQDIAGRDVEITHRAEVNAMSILTQVSSSIEVYFARINDPVICANDCMKLEIDITTLMKEKMLKSSRIIKKLGEAKDFDERVYTELCLNSKLYSSVYLEPEVVVDVPMDDKLVPKHFQHYKMNNEEKLALSKEINNELVAKRLYQTVTAKMTSPISMVKKNDDEYRPCVDARYINQHMIEVECKLPSKYEVQCLWSMSENETVGKADLCNAFKSFKVMEDKQWISGINTHLGDYISPRLQFGYKSSSAIYTNKLRQLLDEFELDKTLVINYVDDLAFVGKKENQVMSWVKFIRLCSKYNLPINLEKCQFQMKSMDFLGQTFSRLGMSIENKKLVELQSLKVPRSVSELQTSIGKLQYCRAYIKDIAMLIKRIASKRNALPERELLEETWKEIQSNLKETRTLYIPEKNDILIFEVADFDLHPETVDTEVYVMKDVKKIVQVIERTLSNSERNYNKCELELLALENAIKHYHGYGHELSIITKSTAIEWILRDDVLNRSDMSRRVMKFAVPIILSGVKVKVVNDNTKVKLSKIRYLETNNLPSYMSAYEHGELLEDQKDNPLINMILESWIDQTGMCMKKLPALLRNGTDLIEMQEGVIVFDNKPIVSKEYLKRKTYEWHVKTHTCAVMMKEEMSEKYVCIGSGPVYNQVYTECKICQSNSRNKPSKAKSYRWFQAEYPRHRGHLDIMMYEGMRILVLVDAFSNYVWAWKLKVKSTKSVIECLNGIFMQHPFQYIVVDNEPTLNSTELVNWLNEKRISNIVTTKLNSPIYHSESNGLVERHIGILRRKMDKFKSISSNINECLVMSVAAINASKKRAQRFYALGFRKPRPHEETRYQLLSKERNVWFKPRGKLARKFEEGKLVGYLGKRIAHVRVDDGKEYFISIDYVKENASVEEEPTDDDEMWEIVELFGDPPSSTSIDLTLNEEEKVDDKMDEILSINGSLNEKELDDKMDEILSINGSFNGKELDKLLMKDVQGTDLLVNDSKSCNDRKRNESLAINDQFFDESMSNMNLVERKVVNDDDVDALCKDYEVIYAVDGSANNSKKSEHHGIGIIRWLIKENAVQLYRASNMFKEATSDKMELVAMIAAHLLMEEFKDKNCVILSDNIYVVEGASEISKLKSYARNPKQVHQKLWEKLDFIRIGMRTLKPDVLHYSGKMSVLNKGADALAKDLAVSKVAAILKPLNIMDMTIAELGKALCSKLLD</sequence>
<keyword evidence="7" id="KW-0479">Metal-binding</keyword>
<evidence type="ECO:0000313" key="14">
    <source>
        <dbReference type="WBParaSite" id="SPAL_0000700900.1"/>
    </source>
</evidence>
<organism evidence="13 14">
    <name type="scientific">Strongyloides papillosus</name>
    <name type="common">Intestinal threadworm</name>
    <dbReference type="NCBI Taxonomy" id="174720"/>
    <lineage>
        <taxon>Eukaryota</taxon>
        <taxon>Metazoa</taxon>
        <taxon>Ecdysozoa</taxon>
        <taxon>Nematoda</taxon>
        <taxon>Chromadorea</taxon>
        <taxon>Rhabditida</taxon>
        <taxon>Tylenchina</taxon>
        <taxon>Panagrolaimomorpha</taxon>
        <taxon>Strongyloidoidea</taxon>
        <taxon>Strongyloididae</taxon>
        <taxon>Strongyloides</taxon>
    </lineage>
</organism>
<keyword evidence="8" id="KW-0175">Coiled coil</keyword>
<dbReference type="InterPro" id="IPR043128">
    <property type="entry name" value="Rev_trsase/Diguanyl_cyclase"/>
</dbReference>
<evidence type="ECO:0000313" key="13">
    <source>
        <dbReference type="Proteomes" id="UP000046392"/>
    </source>
</evidence>
<keyword evidence="7" id="KW-0862">Zinc</keyword>
<dbReference type="Pfam" id="PF17917">
    <property type="entry name" value="RT_RNaseH"/>
    <property type="match status" value="1"/>
</dbReference>
<reference evidence="14" key="1">
    <citation type="submission" date="2017-02" db="UniProtKB">
        <authorList>
            <consortium name="WormBaseParasite"/>
        </authorList>
    </citation>
    <scope>IDENTIFICATION</scope>
</reference>
<dbReference type="Pfam" id="PF00075">
    <property type="entry name" value="RNase_H"/>
    <property type="match status" value="1"/>
</dbReference>
<evidence type="ECO:0000256" key="7">
    <source>
        <dbReference type="PROSITE-ProRule" id="PRU00047"/>
    </source>
</evidence>
<keyword evidence="4" id="KW-0255">Endonuclease</keyword>
<dbReference type="GO" id="GO:0019899">
    <property type="term" value="F:enzyme binding"/>
    <property type="evidence" value="ECO:0007669"/>
    <property type="project" value="UniProtKB-ARBA"/>
</dbReference>
<dbReference type="SMART" id="SM00343">
    <property type="entry name" value="ZnF_C2HC"/>
    <property type="match status" value="1"/>
</dbReference>
<evidence type="ECO:0000256" key="1">
    <source>
        <dbReference type="ARBA" id="ARBA00022679"/>
    </source>
</evidence>
<feature type="coiled-coil region" evidence="8">
    <location>
        <begin position="748"/>
        <end position="775"/>
    </location>
</feature>
<dbReference type="Gene3D" id="3.30.70.270">
    <property type="match status" value="1"/>
</dbReference>
<dbReference type="InterPro" id="IPR050951">
    <property type="entry name" value="Retrovirus_Pol_polyprotein"/>
</dbReference>
<evidence type="ECO:0000256" key="3">
    <source>
        <dbReference type="ARBA" id="ARBA00022722"/>
    </source>
</evidence>
<accession>A0A0N5BM68</accession>
<dbReference type="InterPro" id="IPR036875">
    <property type="entry name" value="Znf_CCHC_sf"/>
</dbReference>
<dbReference type="InterPro" id="IPR043502">
    <property type="entry name" value="DNA/RNA_pol_sf"/>
</dbReference>
<evidence type="ECO:0000259" key="11">
    <source>
        <dbReference type="PROSITE" id="PS50878"/>
    </source>
</evidence>
<dbReference type="PROSITE" id="PS00141">
    <property type="entry name" value="ASP_PROTEASE"/>
    <property type="match status" value="1"/>
</dbReference>
<evidence type="ECO:0000259" key="10">
    <source>
        <dbReference type="PROSITE" id="PS50158"/>
    </source>
</evidence>
<dbReference type="InterPro" id="IPR041373">
    <property type="entry name" value="RT_RNaseH"/>
</dbReference>
<evidence type="ECO:0000256" key="2">
    <source>
        <dbReference type="ARBA" id="ARBA00022695"/>
    </source>
</evidence>
<keyword evidence="13" id="KW-1185">Reference proteome</keyword>
<dbReference type="Gene3D" id="3.30.420.10">
    <property type="entry name" value="Ribonuclease H-like superfamily/Ribonuclease H"/>
    <property type="match status" value="2"/>
</dbReference>
<dbReference type="GO" id="GO:0003964">
    <property type="term" value="F:RNA-directed DNA polymerase activity"/>
    <property type="evidence" value="ECO:0007669"/>
    <property type="project" value="UniProtKB-KW"/>
</dbReference>
<evidence type="ECO:0000256" key="9">
    <source>
        <dbReference type="SAM" id="MobiDB-lite"/>
    </source>
</evidence>
<dbReference type="CDD" id="cd01647">
    <property type="entry name" value="RT_LTR"/>
    <property type="match status" value="1"/>
</dbReference>
<name>A0A0N5BM68_STREA</name>
<feature type="region of interest" description="Disordered" evidence="9">
    <location>
        <begin position="170"/>
        <end position="210"/>
    </location>
</feature>
<dbReference type="PROSITE" id="PS50994">
    <property type="entry name" value="INTEGRASE"/>
    <property type="match status" value="1"/>
</dbReference>
<keyword evidence="6" id="KW-0695">RNA-directed DNA polymerase</keyword>
<dbReference type="InterPro" id="IPR001584">
    <property type="entry name" value="Integrase_cat-core"/>
</dbReference>
<dbReference type="SUPFAM" id="SSF53098">
    <property type="entry name" value="Ribonuclease H-like"/>
    <property type="match status" value="2"/>
</dbReference>
<dbReference type="Proteomes" id="UP000046392">
    <property type="component" value="Unplaced"/>
</dbReference>
<evidence type="ECO:0000256" key="5">
    <source>
        <dbReference type="ARBA" id="ARBA00022801"/>
    </source>
</evidence>
<dbReference type="GO" id="GO:0015074">
    <property type="term" value="P:DNA integration"/>
    <property type="evidence" value="ECO:0007669"/>
    <property type="project" value="InterPro"/>
</dbReference>
<dbReference type="InterPro" id="IPR036397">
    <property type="entry name" value="RNaseH_sf"/>
</dbReference>
<protein>
    <submittedName>
        <fullName evidence="14">CCHC-type domain-containing protein</fullName>
    </submittedName>
</protein>
<dbReference type="InterPro" id="IPR002156">
    <property type="entry name" value="RNaseH_domain"/>
</dbReference>
<feature type="domain" description="Integrase catalytic" evidence="12">
    <location>
        <begin position="983"/>
        <end position="1144"/>
    </location>
</feature>
<dbReference type="GO" id="GO:0008270">
    <property type="term" value="F:zinc ion binding"/>
    <property type="evidence" value="ECO:0007669"/>
    <property type="project" value="UniProtKB-KW"/>
</dbReference>
<feature type="compositionally biased region" description="Basic and acidic residues" evidence="9">
    <location>
        <begin position="175"/>
        <end position="190"/>
    </location>
</feature>
<dbReference type="GO" id="GO:0004190">
    <property type="term" value="F:aspartic-type endopeptidase activity"/>
    <property type="evidence" value="ECO:0007669"/>
    <property type="project" value="InterPro"/>
</dbReference>